<evidence type="ECO:0000313" key="2">
    <source>
        <dbReference type="Proteomes" id="UP001159428"/>
    </source>
</evidence>
<name>A0AAU9Y3E4_9CNID</name>
<proteinExistence type="predicted"/>
<comment type="caution">
    <text evidence="1">The sequence shown here is derived from an EMBL/GenBank/DDBJ whole genome shotgun (WGS) entry which is preliminary data.</text>
</comment>
<accession>A0AAU9Y3E4</accession>
<gene>
    <name evidence="1" type="ORF">PMEA_00005243</name>
</gene>
<dbReference type="EMBL" id="CALNXJ010000132">
    <property type="protein sequence ID" value="CAH3166322.1"/>
    <property type="molecule type" value="Genomic_DNA"/>
</dbReference>
<reference evidence="1 2" key="1">
    <citation type="submission" date="2022-05" db="EMBL/GenBank/DDBJ databases">
        <authorList>
            <consortium name="Genoscope - CEA"/>
            <person name="William W."/>
        </authorList>
    </citation>
    <scope>NUCLEOTIDE SEQUENCE [LARGE SCALE GENOMIC DNA]</scope>
</reference>
<evidence type="ECO:0008006" key="3">
    <source>
        <dbReference type="Google" id="ProtNLM"/>
    </source>
</evidence>
<dbReference type="AlphaFoldDB" id="A0AAU9Y3E4"/>
<evidence type="ECO:0000313" key="1">
    <source>
        <dbReference type="EMBL" id="CAH3166322.1"/>
    </source>
</evidence>
<protein>
    <recommendedName>
        <fullName evidence="3">MULE transposase domain-containing protein</fullName>
    </recommendedName>
</protein>
<organism evidence="1 2">
    <name type="scientific">Pocillopora meandrina</name>
    <dbReference type="NCBI Taxonomy" id="46732"/>
    <lineage>
        <taxon>Eukaryota</taxon>
        <taxon>Metazoa</taxon>
        <taxon>Cnidaria</taxon>
        <taxon>Anthozoa</taxon>
        <taxon>Hexacorallia</taxon>
        <taxon>Scleractinia</taxon>
        <taxon>Astrocoeniina</taxon>
        <taxon>Pocilloporidae</taxon>
        <taxon>Pocillopora</taxon>
    </lineage>
</organism>
<dbReference type="Proteomes" id="UP001159428">
    <property type="component" value="Unassembled WGS sequence"/>
</dbReference>
<keyword evidence="2" id="KW-1185">Reference proteome</keyword>
<sequence length="134" mass="15395">MMGQYQMKGSEYLFTSCRKYAFFMAPFQSALLSTTEDLFMDGTSTGNDFFPYLLNVVSFNDETCVYNAVARVIRSRQDSEMTFDHARFANGMNLKSILVDFDDGQYKGIQQCLGEDLSRKVTGRCKVHWQRSVK</sequence>